<dbReference type="AlphaFoldDB" id="A0A917A318"/>
<evidence type="ECO:0000313" key="2">
    <source>
        <dbReference type="EMBL" id="GGE24091.1"/>
    </source>
</evidence>
<sequence length="44" mass="5132">MIMEDILKTVETFLSYSDEKLEELSQKNQALKEQFGHKEGEKDA</sequence>
<organism evidence="2 3">
    <name type="scientific">Streptococcus himalayensis</name>
    <dbReference type="NCBI Taxonomy" id="1888195"/>
    <lineage>
        <taxon>Bacteria</taxon>
        <taxon>Bacillati</taxon>
        <taxon>Bacillota</taxon>
        <taxon>Bacilli</taxon>
        <taxon>Lactobacillales</taxon>
        <taxon>Streptococcaceae</taxon>
        <taxon>Streptococcus</taxon>
    </lineage>
</organism>
<feature type="coiled-coil region" evidence="1">
    <location>
        <begin position="14"/>
        <end position="41"/>
    </location>
</feature>
<evidence type="ECO:0008006" key="4">
    <source>
        <dbReference type="Google" id="ProtNLM"/>
    </source>
</evidence>
<keyword evidence="1" id="KW-0175">Coiled coil</keyword>
<reference evidence="2" key="1">
    <citation type="journal article" date="2014" name="Int. J. Syst. Evol. Microbiol.">
        <title>Complete genome sequence of Corynebacterium casei LMG S-19264T (=DSM 44701T), isolated from a smear-ripened cheese.</title>
        <authorList>
            <consortium name="US DOE Joint Genome Institute (JGI-PGF)"/>
            <person name="Walter F."/>
            <person name="Albersmeier A."/>
            <person name="Kalinowski J."/>
            <person name="Ruckert C."/>
        </authorList>
    </citation>
    <scope>NUCLEOTIDE SEQUENCE</scope>
    <source>
        <strain evidence="2">CGMCC 1.15533</strain>
    </source>
</reference>
<reference evidence="2" key="2">
    <citation type="submission" date="2020-09" db="EMBL/GenBank/DDBJ databases">
        <authorList>
            <person name="Sun Q."/>
            <person name="Zhou Y."/>
        </authorList>
    </citation>
    <scope>NUCLEOTIDE SEQUENCE</scope>
    <source>
        <strain evidence="2">CGMCC 1.15533</strain>
    </source>
</reference>
<comment type="caution">
    <text evidence="2">The sequence shown here is derived from an EMBL/GenBank/DDBJ whole genome shotgun (WGS) entry which is preliminary data.</text>
</comment>
<dbReference type="EMBL" id="BMJN01000001">
    <property type="protein sequence ID" value="GGE24091.1"/>
    <property type="molecule type" value="Genomic_DNA"/>
</dbReference>
<proteinExistence type="predicted"/>
<dbReference type="InterPro" id="IPR049819">
    <property type="entry name" value="SP_0009-like"/>
</dbReference>
<evidence type="ECO:0000256" key="1">
    <source>
        <dbReference type="SAM" id="Coils"/>
    </source>
</evidence>
<accession>A0A917A318</accession>
<dbReference type="Proteomes" id="UP000660801">
    <property type="component" value="Unassembled WGS sequence"/>
</dbReference>
<gene>
    <name evidence="2" type="ORF">GCM10011510_01500</name>
</gene>
<name>A0A917A318_9STRE</name>
<dbReference type="NCBIfam" id="NF040896">
    <property type="entry name" value="SP_0009_fam"/>
    <property type="match status" value="1"/>
</dbReference>
<evidence type="ECO:0000313" key="3">
    <source>
        <dbReference type="Proteomes" id="UP000660801"/>
    </source>
</evidence>
<keyword evidence="3" id="KW-1185">Reference proteome</keyword>
<protein>
    <recommendedName>
        <fullName evidence="4">Extracellular protein</fullName>
    </recommendedName>
</protein>